<comment type="caution">
    <text evidence="1">The sequence shown here is derived from an EMBL/GenBank/DDBJ whole genome shotgun (WGS) entry which is preliminary data.</text>
</comment>
<evidence type="ECO:0000313" key="2">
    <source>
        <dbReference type="Proteomes" id="UP000574390"/>
    </source>
</evidence>
<dbReference type="AlphaFoldDB" id="A0A7J6U4A4"/>
<reference evidence="1 2" key="1">
    <citation type="submission" date="2020-04" db="EMBL/GenBank/DDBJ databases">
        <title>Perkinsus olseni comparative genomics.</title>
        <authorList>
            <person name="Bogema D.R."/>
        </authorList>
    </citation>
    <scope>NUCLEOTIDE SEQUENCE [LARGE SCALE GENOMIC DNA]</scope>
    <source>
        <strain evidence="1">ATCC PRA-205</strain>
    </source>
</reference>
<organism evidence="1 2">
    <name type="scientific">Perkinsus olseni</name>
    <name type="common">Perkinsus atlanticus</name>
    <dbReference type="NCBI Taxonomy" id="32597"/>
    <lineage>
        <taxon>Eukaryota</taxon>
        <taxon>Sar</taxon>
        <taxon>Alveolata</taxon>
        <taxon>Perkinsozoa</taxon>
        <taxon>Perkinsea</taxon>
        <taxon>Perkinsida</taxon>
        <taxon>Perkinsidae</taxon>
        <taxon>Perkinsus</taxon>
    </lineage>
</organism>
<proteinExistence type="predicted"/>
<dbReference type="Proteomes" id="UP000574390">
    <property type="component" value="Unassembled WGS sequence"/>
</dbReference>
<sequence>MAKELDHAFKQVTRGEVPPVAACGFPTLQHRLSSAIRGDEAFIRLRQAMEIRRPSADNRTRTLWLSRGTTRGLAAIAKELQVPTEIVILAVVLISLGRALEWDCIPLSLMRANRDEDA</sequence>
<evidence type="ECO:0000313" key="1">
    <source>
        <dbReference type="EMBL" id="KAF4752534.1"/>
    </source>
</evidence>
<gene>
    <name evidence="1" type="ORF">FOZ62_021287</name>
</gene>
<dbReference type="SUPFAM" id="SSF52777">
    <property type="entry name" value="CoA-dependent acyltransferases"/>
    <property type="match status" value="1"/>
</dbReference>
<feature type="non-terminal residue" evidence="1">
    <location>
        <position position="1"/>
    </location>
</feature>
<protein>
    <submittedName>
        <fullName evidence="1">Uncharacterized protein</fullName>
    </submittedName>
</protein>
<accession>A0A7J6U4A4</accession>
<dbReference type="EMBL" id="JABANM010002450">
    <property type="protein sequence ID" value="KAF4752534.1"/>
    <property type="molecule type" value="Genomic_DNA"/>
</dbReference>
<name>A0A7J6U4A4_PEROL</name>